<gene>
    <name evidence="1" type="ORF">PECUL_23A040127</name>
</gene>
<dbReference type="EMBL" id="OW240922">
    <property type="protein sequence ID" value="CAH2321689.1"/>
    <property type="molecule type" value="Genomic_DNA"/>
</dbReference>
<reference evidence="1" key="1">
    <citation type="submission" date="2022-03" db="EMBL/GenBank/DDBJ databases">
        <authorList>
            <person name="Alioto T."/>
            <person name="Alioto T."/>
            <person name="Gomez Garrido J."/>
        </authorList>
    </citation>
    <scope>NUCLEOTIDE SEQUENCE</scope>
</reference>
<sequence>MASYLCTIHKAHTCIGFVDADISCEFLIPVKRVPWERGPAEDRAQRGPCGLVAVLGGGNA</sequence>
<name>A0AAD1WTK0_PELCU</name>
<evidence type="ECO:0000313" key="2">
    <source>
        <dbReference type="Proteomes" id="UP001295444"/>
    </source>
</evidence>
<proteinExistence type="predicted"/>
<dbReference type="AlphaFoldDB" id="A0AAD1WTK0"/>
<dbReference type="Proteomes" id="UP001295444">
    <property type="component" value="Chromosome 11"/>
</dbReference>
<evidence type="ECO:0000313" key="1">
    <source>
        <dbReference type="EMBL" id="CAH2321689.1"/>
    </source>
</evidence>
<keyword evidence="2" id="KW-1185">Reference proteome</keyword>
<accession>A0AAD1WTK0</accession>
<organism evidence="1 2">
    <name type="scientific">Pelobates cultripes</name>
    <name type="common">Western spadefoot toad</name>
    <dbReference type="NCBI Taxonomy" id="61616"/>
    <lineage>
        <taxon>Eukaryota</taxon>
        <taxon>Metazoa</taxon>
        <taxon>Chordata</taxon>
        <taxon>Craniata</taxon>
        <taxon>Vertebrata</taxon>
        <taxon>Euteleostomi</taxon>
        <taxon>Amphibia</taxon>
        <taxon>Batrachia</taxon>
        <taxon>Anura</taxon>
        <taxon>Pelobatoidea</taxon>
        <taxon>Pelobatidae</taxon>
        <taxon>Pelobates</taxon>
    </lineage>
</organism>
<protein>
    <submittedName>
        <fullName evidence="1">Uncharacterized protein</fullName>
    </submittedName>
</protein>